<dbReference type="Gene3D" id="3.40.50.1820">
    <property type="entry name" value="alpha/beta hydrolase"/>
    <property type="match status" value="1"/>
</dbReference>
<dbReference type="InterPro" id="IPR000073">
    <property type="entry name" value="AB_hydrolase_1"/>
</dbReference>
<keyword evidence="2" id="KW-0732">Signal</keyword>
<sequence>MKVKFLSTNSFVRNIFSNNIFRQSDEVTKLISQSGYKGERHQVKTQDGYYLTVHRILPKKNVEYKGTVFLMHGLFRNSADYIATGPKVALPYLLSDNGFDCYLGNARGSKYCQEHVKHPYNSKHFWNFSWEEIGLYDLPAMIDFAIDKSNSSKVNYIGHSQGCTTAVALLASRPEYNKFISQLHLMAPAVFMNGATTIAFSFWNRAIFKILSKYLDTIDITPILQLIKKLSERNGENPEKMIKIYKSITCKFVGQNKKEVQLSLEAIKAFNHFMSPKVSKKQLMHYLQLYQTGKFQRFDHKDQNQTIYGSSTPPEYILSNVTAPTYLYHAEQDILTDKSGIDRFSQELPHQQAYRVIPDFNHIDMMLGKDARELLYKDMLQFLLKSSI</sequence>
<reference evidence="10" key="2">
    <citation type="submission" date="2022-10" db="EMBL/GenBank/DDBJ databases">
        <authorList>
            <consortium name="ENA_rothamsted_submissions"/>
            <consortium name="culmorum"/>
            <person name="King R."/>
        </authorList>
    </citation>
    <scope>NUCLEOTIDE SEQUENCE</scope>
</reference>
<accession>A0A9N9WLV8</accession>
<protein>
    <recommendedName>
        <fullName evidence="7">Lipase</fullName>
    </recommendedName>
</protein>
<evidence type="ECO:0000256" key="2">
    <source>
        <dbReference type="ARBA" id="ARBA00022729"/>
    </source>
</evidence>
<evidence type="ECO:0000313" key="11">
    <source>
        <dbReference type="Proteomes" id="UP001153620"/>
    </source>
</evidence>
<evidence type="ECO:0000256" key="3">
    <source>
        <dbReference type="ARBA" id="ARBA00022801"/>
    </source>
</evidence>
<keyword evidence="6" id="KW-0325">Glycoprotein</keyword>
<evidence type="ECO:0000256" key="1">
    <source>
        <dbReference type="ARBA" id="ARBA00010701"/>
    </source>
</evidence>
<evidence type="ECO:0000313" key="10">
    <source>
        <dbReference type="EMBL" id="CAG9797854.1"/>
    </source>
</evidence>
<keyword evidence="3 7" id="KW-0378">Hydrolase</keyword>
<keyword evidence="4 7" id="KW-0442">Lipid degradation</keyword>
<dbReference type="SUPFAM" id="SSF53474">
    <property type="entry name" value="alpha/beta-Hydrolases"/>
    <property type="match status" value="1"/>
</dbReference>
<organism evidence="10 11">
    <name type="scientific">Chironomus riparius</name>
    <dbReference type="NCBI Taxonomy" id="315576"/>
    <lineage>
        <taxon>Eukaryota</taxon>
        <taxon>Metazoa</taxon>
        <taxon>Ecdysozoa</taxon>
        <taxon>Arthropoda</taxon>
        <taxon>Hexapoda</taxon>
        <taxon>Insecta</taxon>
        <taxon>Pterygota</taxon>
        <taxon>Neoptera</taxon>
        <taxon>Endopterygota</taxon>
        <taxon>Diptera</taxon>
        <taxon>Nematocera</taxon>
        <taxon>Chironomoidea</taxon>
        <taxon>Chironomidae</taxon>
        <taxon>Chironominae</taxon>
        <taxon>Chironomus</taxon>
    </lineage>
</organism>
<dbReference type="InterPro" id="IPR029058">
    <property type="entry name" value="AB_hydrolase_fold"/>
</dbReference>
<comment type="similarity">
    <text evidence="1 7">Belongs to the AB hydrolase superfamily. Lipase family.</text>
</comment>
<dbReference type="GO" id="GO:0016042">
    <property type="term" value="P:lipid catabolic process"/>
    <property type="evidence" value="ECO:0007669"/>
    <property type="project" value="UniProtKB-KW"/>
</dbReference>
<keyword evidence="5" id="KW-0443">Lipid metabolism</keyword>
<dbReference type="PANTHER" id="PTHR11005">
    <property type="entry name" value="LYSOSOMAL ACID LIPASE-RELATED"/>
    <property type="match status" value="1"/>
</dbReference>
<evidence type="ECO:0000259" key="9">
    <source>
        <dbReference type="Pfam" id="PF00561"/>
    </source>
</evidence>
<dbReference type="OrthoDB" id="9974421at2759"/>
<dbReference type="Proteomes" id="UP001153620">
    <property type="component" value="Chromosome 1"/>
</dbReference>
<dbReference type="AlphaFoldDB" id="A0A9N9WLV8"/>
<feature type="domain" description="AB hydrolase-1" evidence="9">
    <location>
        <begin position="67"/>
        <end position="367"/>
    </location>
</feature>
<evidence type="ECO:0000256" key="8">
    <source>
        <dbReference type="PIRSR" id="PIRSR000862-1"/>
    </source>
</evidence>
<feature type="active site" description="Nucleophile" evidence="8">
    <location>
        <position position="160"/>
    </location>
</feature>
<dbReference type="Pfam" id="PF00561">
    <property type="entry name" value="Abhydrolase_1"/>
    <property type="match status" value="1"/>
</dbReference>
<evidence type="ECO:0000256" key="4">
    <source>
        <dbReference type="ARBA" id="ARBA00022963"/>
    </source>
</evidence>
<proteinExistence type="inferred from homology"/>
<dbReference type="PIRSF" id="PIRSF000862">
    <property type="entry name" value="Steryl_ester_lip"/>
    <property type="match status" value="1"/>
</dbReference>
<gene>
    <name evidence="10" type="ORF">CHIRRI_LOCUS840</name>
</gene>
<evidence type="ECO:0000256" key="6">
    <source>
        <dbReference type="ARBA" id="ARBA00023180"/>
    </source>
</evidence>
<name>A0A9N9WLV8_9DIPT</name>
<dbReference type="FunFam" id="3.40.50.1820:FF:000057">
    <property type="entry name" value="Lipase"/>
    <property type="match status" value="1"/>
</dbReference>
<reference evidence="10" key="1">
    <citation type="submission" date="2022-01" db="EMBL/GenBank/DDBJ databases">
        <authorList>
            <person name="King R."/>
        </authorList>
    </citation>
    <scope>NUCLEOTIDE SEQUENCE</scope>
</reference>
<dbReference type="EMBL" id="OU895877">
    <property type="protein sequence ID" value="CAG9797854.1"/>
    <property type="molecule type" value="Genomic_DNA"/>
</dbReference>
<evidence type="ECO:0000256" key="7">
    <source>
        <dbReference type="PIRNR" id="PIRNR000862"/>
    </source>
</evidence>
<keyword evidence="11" id="KW-1185">Reference proteome</keyword>
<feature type="active site" description="Charge relay system" evidence="8">
    <location>
        <position position="362"/>
    </location>
</feature>
<dbReference type="InterPro" id="IPR025483">
    <property type="entry name" value="Lipase_euk"/>
</dbReference>
<feature type="active site" description="Charge relay system" evidence="8">
    <location>
        <position position="333"/>
    </location>
</feature>
<evidence type="ECO:0000256" key="5">
    <source>
        <dbReference type="ARBA" id="ARBA00023098"/>
    </source>
</evidence>
<dbReference type="GO" id="GO:0016788">
    <property type="term" value="F:hydrolase activity, acting on ester bonds"/>
    <property type="evidence" value="ECO:0007669"/>
    <property type="project" value="InterPro"/>
</dbReference>